<organism evidence="1 2">
    <name type="scientific">Paenibacillus eucommiae</name>
    <dbReference type="NCBI Taxonomy" id="1355755"/>
    <lineage>
        <taxon>Bacteria</taxon>
        <taxon>Bacillati</taxon>
        <taxon>Bacillota</taxon>
        <taxon>Bacilli</taxon>
        <taxon>Bacillales</taxon>
        <taxon>Paenibacillaceae</taxon>
        <taxon>Paenibacillus</taxon>
    </lineage>
</organism>
<dbReference type="Pfam" id="PF08819">
    <property type="entry name" value="DUF1802"/>
    <property type="match status" value="1"/>
</dbReference>
<dbReference type="RefSeq" id="WP_209977812.1">
    <property type="nucleotide sequence ID" value="NZ_JAGGLB010000040.1"/>
</dbReference>
<evidence type="ECO:0000313" key="2">
    <source>
        <dbReference type="Proteomes" id="UP001519287"/>
    </source>
</evidence>
<dbReference type="EMBL" id="JAGGLB010000040">
    <property type="protein sequence ID" value="MBP1995882.1"/>
    <property type="molecule type" value="Genomic_DNA"/>
</dbReference>
<dbReference type="InterPro" id="IPR008307">
    <property type="entry name" value="UCP018957"/>
</dbReference>
<evidence type="ECO:0008006" key="3">
    <source>
        <dbReference type="Google" id="ProtNLM"/>
    </source>
</evidence>
<name>A0ABS4J7S4_9BACL</name>
<dbReference type="PIRSF" id="PIRSF018957">
    <property type="entry name" value="UCP018957"/>
    <property type="match status" value="1"/>
</dbReference>
<reference evidence="1 2" key="1">
    <citation type="submission" date="2021-03" db="EMBL/GenBank/DDBJ databases">
        <title>Genomic Encyclopedia of Type Strains, Phase IV (KMG-IV): sequencing the most valuable type-strain genomes for metagenomic binning, comparative biology and taxonomic classification.</title>
        <authorList>
            <person name="Goeker M."/>
        </authorList>
    </citation>
    <scope>NUCLEOTIDE SEQUENCE [LARGE SCALE GENOMIC DNA]</scope>
    <source>
        <strain evidence="1 2">DSM 26048</strain>
    </source>
</reference>
<dbReference type="Proteomes" id="UP001519287">
    <property type="component" value="Unassembled WGS sequence"/>
</dbReference>
<protein>
    <recommendedName>
        <fullName evidence="3">DUF1802 family protein</fullName>
    </recommendedName>
</protein>
<dbReference type="InterPro" id="IPR014923">
    <property type="entry name" value="DUF1802"/>
</dbReference>
<comment type="caution">
    <text evidence="1">The sequence shown here is derived from an EMBL/GenBank/DDBJ whole genome shotgun (WGS) entry which is preliminary data.</text>
</comment>
<sequence length="197" mass="23083">MSRGSIALKEWAIAVKELVEGTQIFIMRKGGIEEETRDFEIHSHEFYLYPTYEHQKKDLLKEPFRSGIDDTLEGWNPNASKILITAYAKLVEDLEINDSDKLEQLYPLHIWNHNFTTDRLRWKQKNPLLLMLLRVYKLSEPLEVEIQDTYLGCKSWIHLPDSYPDEAKENAVVPVVNDVDFAARVREIKDLLINKEV</sequence>
<evidence type="ECO:0000313" key="1">
    <source>
        <dbReference type="EMBL" id="MBP1995882.1"/>
    </source>
</evidence>
<keyword evidence="2" id="KW-1185">Reference proteome</keyword>
<accession>A0ABS4J7S4</accession>
<proteinExistence type="predicted"/>
<gene>
    <name evidence="1" type="ORF">J2Z66_007524</name>
</gene>